<keyword evidence="12" id="KW-0812">Transmembrane</keyword>
<feature type="region of interest" description="Disordered" evidence="11">
    <location>
        <begin position="74"/>
        <end position="119"/>
    </location>
</feature>
<dbReference type="NCBIfam" id="TIGR00633">
    <property type="entry name" value="xth"/>
    <property type="match status" value="1"/>
</dbReference>
<feature type="domain" description="Endonuclease/exonuclease/phosphatase" evidence="13">
    <location>
        <begin position="129"/>
        <end position="226"/>
    </location>
</feature>
<comment type="caution">
    <text evidence="14">The sequence shown here is derived from an EMBL/GenBank/DDBJ whole genome shotgun (WGS) entry which is preliminary data.</text>
</comment>
<dbReference type="PANTHER" id="PTHR22748:SF6">
    <property type="entry name" value="DNA-(APURINIC OR APYRIMIDINIC SITE) ENDONUCLEASE"/>
    <property type="match status" value="1"/>
</dbReference>
<feature type="binding site" evidence="9">
    <location>
        <position position="159"/>
    </location>
    <ligand>
        <name>Mg(2+)</name>
        <dbReference type="ChEBI" id="CHEBI:18420"/>
        <label>1</label>
    </ligand>
</feature>
<sequence>MWKSLERFTDTWQRNRSRLQYSEVEQPVNFGAHTLHSSTLLLFVLTVALFGVRVRLCLCARVVCSLRSMSKRAKKNQEASAEAGNDNGTEPPAKKGKKAKEPEAPVLYEDPPDKLTSKDGRAANTKITSWNVDGLRAWVKKKGLDWVRQEAPDVLCLQETKCAEKALPAEITSMPEYPYKYWAGSEDKEGYSGVAMLCKTEPLKVTYGIGKEEHDKEGRVITAEFASYFLEDSGKGIT</sequence>
<dbReference type="PROSITE" id="PS51435">
    <property type="entry name" value="AP_NUCLEASE_F1_4"/>
    <property type="match status" value="1"/>
</dbReference>
<comment type="subcellular location">
    <subcellularLocation>
        <location evidence="10">Nucleus</location>
    </subcellularLocation>
    <subcellularLocation>
        <location evidence="10">Cytoplasm</location>
    </subcellularLocation>
    <subcellularLocation>
        <location evidence="10">Mitochondrion</location>
    </subcellularLocation>
</comment>
<evidence type="ECO:0000256" key="7">
    <source>
        <dbReference type="ARBA" id="ARBA00022842"/>
    </source>
</evidence>
<dbReference type="GO" id="GO:0003677">
    <property type="term" value="F:DNA binding"/>
    <property type="evidence" value="ECO:0007669"/>
    <property type="project" value="UniProtKB-KW"/>
</dbReference>
<evidence type="ECO:0000256" key="3">
    <source>
        <dbReference type="ARBA" id="ARBA00012115"/>
    </source>
</evidence>
<evidence type="ECO:0000256" key="9">
    <source>
        <dbReference type="PIRSR" id="PIRSR604808-2"/>
    </source>
</evidence>
<dbReference type="EMBL" id="JAHKSW010000019">
    <property type="protein sequence ID" value="KAG7320213.1"/>
    <property type="molecule type" value="Genomic_DNA"/>
</dbReference>
<keyword evidence="7 9" id="KW-0460">Magnesium</keyword>
<keyword evidence="10" id="KW-0963">Cytoplasm</keyword>
<evidence type="ECO:0000256" key="11">
    <source>
        <dbReference type="SAM" id="MobiDB-lite"/>
    </source>
</evidence>
<dbReference type="InterPro" id="IPR020847">
    <property type="entry name" value="AP_endonuclease_F1_BS"/>
</dbReference>
<feature type="transmembrane region" description="Helical" evidence="12">
    <location>
        <begin position="40"/>
        <end position="64"/>
    </location>
</feature>
<reference evidence="14 15" key="1">
    <citation type="submission" date="2021-06" db="EMBL/GenBank/DDBJ databases">
        <title>Chromosome-level genome assembly of the red-tail catfish (Hemibagrus wyckioides).</title>
        <authorList>
            <person name="Shao F."/>
        </authorList>
    </citation>
    <scope>NUCLEOTIDE SEQUENCE [LARGE SCALE GENOMIC DNA]</scope>
    <source>
        <strain evidence="14">EC202008001</strain>
        <tissue evidence="14">Blood</tissue>
    </source>
</reference>
<evidence type="ECO:0000256" key="1">
    <source>
        <dbReference type="ARBA" id="ARBA00000493"/>
    </source>
</evidence>
<comment type="catalytic activity">
    <reaction evidence="1">
        <text>Exonucleolytic cleavage in the 3'- to 5'-direction to yield nucleoside 5'-phosphates.</text>
        <dbReference type="EC" id="3.1.11.2"/>
    </reaction>
</comment>
<dbReference type="GO" id="GO:0005634">
    <property type="term" value="C:nucleus"/>
    <property type="evidence" value="ECO:0007669"/>
    <property type="project" value="UniProtKB-SubCell"/>
</dbReference>
<name>A0A9D3NC51_9TELE</name>
<dbReference type="Proteomes" id="UP000824219">
    <property type="component" value="Linkage Group LG19"/>
</dbReference>
<keyword evidence="4 9" id="KW-0479">Metal-binding</keyword>
<evidence type="ECO:0000256" key="2">
    <source>
        <dbReference type="ARBA" id="ARBA00007092"/>
    </source>
</evidence>
<keyword evidence="15" id="KW-1185">Reference proteome</keyword>
<comment type="cofactor">
    <cofactor evidence="9 10">
        <name>Mg(2+)</name>
        <dbReference type="ChEBI" id="CHEBI:18420"/>
    </cofactor>
    <cofactor evidence="9 10">
        <name>Mn(2+)</name>
        <dbReference type="ChEBI" id="CHEBI:29035"/>
    </cofactor>
    <text evidence="9 10">Probably binds two magnesium or manganese ions per subunit.</text>
</comment>
<keyword evidence="10" id="KW-0238">DNA-binding</keyword>
<keyword evidence="6 10" id="KW-0378">Hydrolase</keyword>
<dbReference type="Gene3D" id="3.60.10.10">
    <property type="entry name" value="Endonuclease/exonuclease/phosphatase"/>
    <property type="match status" value="1"/>
</dbReference>
<dbReference type="Pfam" id="PF03372">
    <property type="entry name" value="Exo_endo_phos"/>
    <property type="match status" value="1"/>
</dbReference>
<keyword evidence="5 10" id="KW-0227">DNA damage</keyword>
<dbReference type="PROSITE" id="PS00726">
    <property type="entry name" value="AP_NUCLEASE_F1_1"/>
    <property type="match status" value="1"/>
</dbReference>
<gene>
    <name evidence="14" type="ORF">KOW79_016066</name>
</gene>
<dbReference type="PANTHER" id="PTHR22748">
    <property type="entry name" value="AP ENDONUCLEASE"/>
    <property type="match status" value="1"/>
</dbReference>
<comment type="function">
    <text evidence="10">Initiates repair of AP sites in DNA by catalyzing hydrolytic incision of the phosphodiester backbone immediately adjacent to the damage, generating a single-strand break with 5'-deoxyribose phosphate and 3'-hydroxyl ends.</text>
</comment>
<evidence type="ECO:0000256" key="5">
    <source>
        <dbReference type="ARBA" id="ARBA00022763"/>
    </source>
</evidence>
<keyword evidence="10" id="KW-0255">Endonuclease</keyword>
<dbReference type="SUPFAM" id="SSF56219">
    <property type="entry name" value="DNase I-like"/>
    <property type="match status" value="1"/>
</dbReference>
<dbReference type="GO" id="GO:0046872">
    <property type="term" value="F:metal ion binding"/>
    <property type="evidence" value="ECO:0007669"/>
    <property type="project" value="UniProtKB-KW"/>
</dbReference>
<evidence type="ECO:0000313" key="14">
    <source>
        <dbReference type="EMBL" id="KAG7320213.1"/>
    </source>
</evidence>
<dbReference type="InterPro" id="IPR036691">
    <property type="entry name" value="Endo/exonu/phosph_ase_sf"/>
</dbReference>
<dbReference type="GO" id="GO:0005739">
    <property type="term" value="C:mitochondrion"/>
    <property type="evidence" value="ECO:0007669"/>
    <property type="project" value="UniProtKB-SubCell"/>
</dbReference>
<evidence type="ECO:0000256" key="10">
    <source>
        <dbReference type="RuleBase" id="RU362131"/>
    </source>
</evidence>
<dbReference type="EC" id="3.1.11.2" evidence="3"/>
<evidence type="ECO:0000256" key="4">
    <source>
        <dbReference type="ARBA" id="ARBA00022723"/>
    </source>
</evidence>
<proteinExistence type="inferred from homology"/>
<evidence type="ECO:0000259" key="13">
    <source>
        <dbReference type="Pfam" id="PF03372"/>
    </source>
</evidence>
<keyword evidence="9" id="KW-0464">Manganese</keyword>
<evidence type="ECO:0000313" key="15">
    <source>
        <dbReference type="Proteomes" id="UP000824219"/>
    </source>
</evidence>
<dbReference type="GO" id="GO:0006284">
    <property type="term" value="P:base-excision repair"/>
    <property type="evidence" value="ECO:0007669"/>
    <property type="project" value="TreeGrafter"/>
</dbReference>
<evidence type="ECO:0000256" key="8">
    <source>
        <dbReference type="ARBA" id="ARBA00023204"/>
    </source>
</evidence>
<organism evidence="14 15">
    <name type="scientific">Hemibagrus wyckioides</name>
    <dbReference type="NCBI Taxonomy" id="337641"/>
    <lineage>
        <taxon>Eukaryota</taxon>
        <taxon>Metazoa</taxon>
        <taxon>Chordata</taxon>
        <taxon>Craniata</taxon>
        <taxon>Vertebrata</taxon>
        <taxon>Euteleostomi</taxon>
        <taxon>Actinopterygii</taxon>
        <taxon>Neopterygii</taxon>
        <taxon>Teleostei</taxon>
        <taxon>Ostariophysi</taxon>
        <taxon>Siluriformes</taxon>
        <taxon>Bagridae</taxon>
        <taxon>Hemibagrus</taxon>
    </lineage>
</organism>
<dbReference type="GO" id="GO:0008311">
    <property type="term" value="F:double-stranded DNA 3'-5' DNA exonuclease activity"/>
    <property type="evidence" value="ECO:0007669"/>
    <property type="project" value="UniProtKB-EC"/>
</dbReference>
<dbReference type="GO" id="GO:0008081">
    <property type="term" value="F:phosphoric diester hydrolase activity"/>
    <property type="evidence" value="ECO:0007669"/>
    <property type="project" value="TreeGrafter"/>
</dbReference>
<protein>
    <recommendedName>
        <fullName evidence="3">exodeoxyribonuclease III</fullName>
        <ecNumber evidence="3">3.1.11.2</ecNumber>
    </recommendedName>
</protein>
<keyword evidence="10" id="KW-0496">Mitochondrion</keyword>
<feature type="binding site" evidence="9">
    <location>
        <position position="131"/>
    </location>
    <ligand>
        <name>Mg(2+)</name>
        <dbReference type="ChEBI" id="CHEBI:18420"/>
        <label>1</label>
    </ligand>
</feature>
<keyword evidence="12" id="KW-0472">Membrane</keyword>
<evidence type="ECO:0000256" key="12">
    <source>
        <dbReference type="SAM" id="Phobius"/>
    </source>
</evidence>
<keyword evidence="8 10" id="KW-0234">DNA repair</keyword>
<dbReference type="InterPro" id="IPR005135">
    <property type="entry name" value="Endo/exonuclease/phosphatase"/>
</dbReference>
<dbReference type="OrthoDB" id="498125at2759"/>
<keyword evidence="10" id="KW-0540">Nuclease</keyword>
<comment type="similarity">
    <text evidence="2 10">Belongs to the DNA repair enzymes AP/ExoA family.</text>
</comment>
<keyword evidence="10" id="KW-0539">Nucleus</keyword>
<dbReference type="InterPro" id="IPR004808">
    <property type="entry name" value="AP_endonuc_1"/>
</dbReference>
<accession>A0A9D3NC51</accession>
<dbReference type="AlphaFoldDB" id="A0A9D3NC51"/>
<keyword evidence="12" id="KW-1133">Transmembrane helix</keyword>
<evidence type="ECO:0000256" key="6">
    <source>
        <dbReference type="ARBA" id="ARBA00022801"/>
    </source>
</evidence>
<dbReference type="GO" id="GO:0003906">
    <property type="term" value="F:DNA-(apurinic or apyrimidinic site) endonuclease activity"/>
    <property type="evidence" value="ECO:0007669"/>
    <property type="project" value="TreeGrafter"/>
</dbReference>